<dbReference type="Proteomes" id="UP000199423">
    <property type="component" value="Unassembled WGS sequence"/>
</dbReference>
<dbReference type="OrthoDB" id="7903685at2"/>
<accession>A0A1I7NQ55</accession>
<protein>
    <recommendedName>
        <fullName evidence="4">ROK family protein</fullName>
    </recommendedName>
</protein>
<evidence type="ECO:0000256" key="1">
    <source>
        <dbReference type="ARBA" id="ARBA00006479"/>
    </source>
</evidence>
<dbReference type="InterPro" id="IPR043129">
    <property type="entry name" value="ATPase_NBD"/>
</dbReference>
<proteinExistence type="inferred from homology"/>
<evidence type="ECO:0000313" key="3">
    <source>
        <dbReference type="Proteomes" id="UP000199423"/>
    </source>
</evidence>
<dbReference type="PANTHER" id="PTHR18964:SF149">
    <property type="entry name" value="BIFUNCTIONAL UDP-N-ACETYLGLUCOSAMINE 2-EPIMERASE_N-ACETYLMANNOSAMINE KINASE"/>
    <property type="match status" value="1"/>
</dbReference>
<dbReference type="STRING" id="51670.SAMN04488557_2700"/>
<dbReference type="Gene3D" id="3.30.420.40">
    <property type="match status" value="1"/>
</dbReference>
<evidence type="ECO:0008006" key="4">
    <source>
        <dbReference type="Google" id="ProtNLM"/>
    </source>
</evidence>
<dbReference type="PANTHER" id="PTHR18964">
    <property type="entry name" value="ROK (REPRESSOR, ORF, KINASE) FAMILY"/>
    <property type="match status" value="1"/>
</dbReference>
<gene>
    <name evidence="2" type="ORF">SAMN04488557_2700</name>
</gene>
<dbReference type="EMBL" id="FPCH01000003">
    <property type="protein sequence ID" value="SFV36718.1"/>
    <property type="molecule type" value="Genomic_DNA"/>
</dbReference>
<dbReference type="InterPro" id="IPR000600">
    <property type="entry name" value="ROK"/>
</dbReference>
<organism evidence="2 3">
    <name type="scientific">Hyphomicrobium facile</name>
    <dbReference type="NCBI Taxonomy" id="51670"/>
    <lineage>
        <taxon>Bacteria</taxon>
        <taxon>Pseudomonadati</taxon>
        <taxon>Pseudomonadota</taxon>
        <taxon>Alphaproteobacteria</taxon>
        <taxon>Hyphomicrobiales</taxon>
        <taxon>Hyphomicrobiaceae</taxon>
        <taxon>Hyphomicrobium</taxon>
    </lineage>
</organism>
<dbReference type="SUPFAM" id="SSF53067">
    <property type="entry name" value="Actin-like ATPase domain"/>
    <property type="match status" value="2"/>
</dbReference>
<dbReference type="AlphaFoldDB" id="A0A1I7NQ55"/>
<dbReference type="RefSeq" id="WP_092868283.1">
    <property type="nucleotide sequence ID" value="NZ_FPCH01000003.1"/>
</dbReference>
<comment type="similarity">
    <text evidence="1">Belongs to the ROK (NagC/XylR) family.</text>
</comment>
<evidence type="ECO:0000313" key="2">
    <source>
        <dbReference type="EMBL" id="SFV36718.1"/>
    </source>
</evidence>
<reference evidence="3" key="1">
    <citation type="submission" date="2016-10" db="EMBL/GenBank/DDBJ databases">
        <authorList>
            <person name="Varghese N."/>
            <person name="Submissions S."/>
        </authorList>
    </citation>
    <scope>NUCLEOTIDE SEQUENCE [LARGE SCALE GENOMIC DNA]</scope>
    <source>
        <strain evidence="3">DSM 1565</strain>
    </source>
</reference>
<keyword evidence="3" id="KW-1185">Reference proteome</keyword>
<sequence>MDKPSPSLELPTHGAATLPSVTVDSYNIEVRDDDGFIGDKASKGAFWDIVEKWRKALRKAGEDPFGKTATEDLSKKQLVDELEKGDPEAAGVVQSAVEEFSQQFAHVIRRFLRTKEWRDTEAIVIGGGFRGSRLGELVAGRTGLILKAEKIKVDLEMIHNDPDDAGLIGAAHLLPPWMLKGHDTMLAVDIGGTNIRVGTVELNIGKSRDLIKSKVANSEIWCHAKDETDRSGAVARLVKMLEDQIRWNGKEKLALAPVIGIGCPGIIREDGSIDRGGQNLPGNWESSSFHLPGGIKEKIGEIGGSEAMIVMHNDAVVQGLSELPHMQDRKSWAVLTIGTGLGNARFTNRDVKKTK</sequence>
<dbReference type="CDD" id="cd23763">
    <property type="entry name" value="ASKHA_ATPase_ROK"/>
    <property type="match status" value="1"/>
</dbReference>
<name>A0A1I7NQ55_9HYPH</name>